<feature type="region of interest" description="Disordered" evidence="2">
    <location>
        <begin position="1407"/>
        <end position="1658"/>
    </location>
</feature>
<dbReference type="PANTHER" id="PTHR15721">
    <property type="entry name" value="KIAA0586 PROTEIN"/>
    <property type="match status" value="1"/>
</dbReference>
<feature type="compositionally biased region" description="Polar residues" evidence="2">
    <location>
        <begin position="1872"/>
        <end position="1886"/>
    </location>
</feature>
<dbReference type="InParanoid" id="A0A1S3JBA0"/>
<feature type="region of interest" description="Disordered" evidence="2">
    <location>
        <begin position="1059"/>
        <end position="1078"/>
    </location>
</feature>
<feature type="region of interest" description="Disordered" evidence="2">
    <location>
        <begin position="228"/>
        <end position="272"/>
    </location>
</feature>
<protein>
    <submittedName>
        <fullName evidence="4">Protein TALPID3 isoform X1</fullName>
    </submittedName>
</protein>
<evidence type="ECO:0000313" key="4">
    <source>
        <dbReference type="RefSeq" id="XP_013407677.1"/>
    </source>
</evidence>
<keyword evidence="1" id="KW-0175">Coiled coil</keyword>
<feature type="region of interest" description="Disordered" evidence="2">
    <location>
        <begin position="1942"/>
        <end position="1981"/>
    </location>
</feature>
<feature type="compositionally biased region" description="Polar residues" evidence="2">
    <location>
        <begin position="1606"/>
        <end position="1620"/>
    </location>
</feature>
<feature type="region of interest" description="Disordered" evidence="2">
    <location>
        <begin position="1708"/>
        <end position="1733"/>
    </location>
</feature>
<accession>A0A1S3JBA0</accession>
<feature type="compositionally biased region" description="Basic and acidic residues" evidence="2">
    <location>
        <begin position="964"/>
        <end position="982"/>
    </location>
</feature>
<feature type="compositionally biased region" description="Low complexity" evidence="2">
    <location>
        <begin position="386"/>
        <end position="396"/>
    </location>
</feature>
<dbReference type="Proteomes" id="UP000085678">
    <property type="component" value="Unplaced"/>
</dbReference>
<feature type="compositionally biased region" description="Basic and acidic residues" evidence="2">
    <location>
        <begin position="1239"/>
        <end position="1258"/>
    </location>
</feature>
<dbReference type="GO" id="GO:0007224">
    <property type="term" value="P:smoothened signaling pathway"/>
    <property type="evidence" value="ECO:0007669"/>
    <property type="project" value="InterPro"/>
</dbReference>
<dbReference type="GO" id="GO:0005814">
    <property type="term" value="C:centriole"/>
    <property type="evidence" value="ECO:0007669"/>
    <property type="project" value="TreeGrafter"/>
</dbReference>
<feature type="region of interest" description="Disordered" evidence="2">
    <location>
        <begin position="1834"/>
        <end position="1930"/>
    </location>
</feature>
<feature type="region of interest" description="Disordered" evidence="2">
    <location>
        <begin position="544"/>
        <end position="564"/>
    </location>
</feature>
<proteinExistence type="predicted"/>
<feature type="compositionally biased region" description="Pro residues" evidence="2">
    <location>
        <begin position="1571"/>
        <end position="1580"/>
    </location>
</feature>
<feature type="compositionally biased region" description="Basic and acidic residues" evidence="2">
    <location>
        <begin position="608"/>
        <end position="628"/>
    </location>
</feature>
<feature type="region of interest" description="Disordered" evidence="2">
    <location>
        <begin position="1335"/>
        <end position="1372"/>
    </location>
</feature>
<feature type="compositionally biased region" description="Acidic residues" evidence="2">
    <location>
        <begin position="1352"/>
        <end position="1364"/>
    </location>
</feature>
<dbReference type="GeneID" id="106171761"/>
<keyword evidence="3" id="KW-1185">Reference proteome</keyword>
<name>A0A1S3JBA0_LINAN</name>
<feature type="compositionally biased region" description="Polar residues" evidence="2">
    <location>
        <begin position="73"/>
        <end position="89"/>
    </location>
</feature>
<feature type="compositionally biased region" description="Pro residues" evidence="2">
    <location>
        <begin position="1519"/>
        <end position="1562"/>
    </location>
</feature>
<feature type="coiled-coil region" evidence="1">
    <location>
        <begin position="837"/>
        <end position="864"/>
    </location>
</feature>
<feature type="region of interest" description="Disordered" evidence="2">
    <location>
        <begin position="386"/>
        <end position="436"/>
    </location>
</feature>
<feature type="region of interest" description="Disordered" evidence="2">
    <location>
        <begin position="1187"/>
        <end position="1306"/>
    </location>
</feature>
<sequence>MATAVMSSSSSLGERNGPSAGTSSALLGITESAVKSLNENRVQSLSGQSSRISYQEDWRSSVISPITVDSKGGTHSVSSNISGATTPTLVTPDVKDRSNNSSTASEILIQSTTINPPDIVRKSVSSSRSTSSATSRASSAQSFGGENNVRRVKVKTKFLREIKSPFENAESAQSCDEKIPLPLTKQKNSNNVENIPPIKNSVESKKNHKEIVGISNRENSSLVNRLRENERKNKDSKFRPGGSEVFDSYERTKGPTSNNKPATELHDSPKAQETFSTLNDADVEATKRTEQVKVGEKSISTNLKRLRNEQIELKPRDGQEVKVKTISAVPTEHQLPRKLEHLHMQYLGKEDIREHPNIREADTNEADIVTVPEQIVTITASNILSTSASDKSSSFSEVEIPRGQPDAWKKPNRGKVLRQGSKVDSSGPLTRDQSGGDEVHIYQYKLNDKQKLLKESFAKRPGGPVKKVVQAQYVGKDQSAEVPAPTAAQPVPAASTTALPSDTLATASAIAASSAVAATQPFFKAQQELEGKIAALLEEISSLKKQPSKAEPQEQVDPREHNCDKGRKVKELEKQLEEVTKRRLDYLERMQQQQMEWQIKLLSVSRETRPEPETYIKQAYPRDRESKSNKHHYYHHPESNQNIASALSPGYINYNRHSDFDIHKPPFQSYGSSQQRSPSKSKSDSYLVRGSKPSVQFISPSKDKSPVQWSSPLDTPAPRKGPPVPTSYERMKEEREERRPERPPYRSGQLLETILSHESPVLKSEHSPATRSRTRQNSDESLQEPGLEKRGKSEFGSAQPYEPAPLDLYMFHPPTSTTTNAPPLPSSMKPVSSSTNYTQALEVLQQVQKSRAHLENNLQNMLRARREDEIYSLMDTWTVESSAAEKTHIKKLVDGYIDIMNEELEKELLDEMAKLKTHGGVSFEEPVKDTGSSVNPASKKVTVPPRGMKGRLSQVQAKINTGRKKGDDEHENENPQVKKGDKVASQSGKTKVPKTKRNTGSKPIPFYQDEEYLARVYGKAIYQNKRTTVKDPYLHFQNDPKPKSPRRPATYAAKGVELKSAKTQTTPSPVKKPGYYSHHLPQHVKPHYYFDSQQEHQNIVQPAGIPTAPIQGQLIPMAVPLRPPRISSGLSLPIAMTTSAIATSLIETSIPDTQPKTTLSSNVAVLTVESEDYKKLSKLKAQVLPSVDIDSLPPTPSTTTEGDSRATVPETPLKDDMGLEDQDDRSRTPDEHDNDNDDEFRNYLKVTDVEVADRKKPESEEEEDELSEPGIALPGYRPQSSAYHGPPFPPVPPPPTLEPAGPSSDILAADLRRRNLLENKAQDWIEQELMARLISQMYPPKPQQPSHHVDRDEDEDLSEVDSEPGPEYLEPLGEDGFQLFVDAGVPVNESLVSGLVKEVLMEKIAGMLGEREAEKTEVKTPVPAKREVREPEEHPPQELVSTPVATPKVSPVPSPQGEQSPAVVGTPVLTPQSSVTEPESEADTTVLPTLKMTQDLSVRENTADDTAVFNPRQDVKTPPITPPLSPPTVADTPPPSVETPPPSSPTPAPRSPTPRSPSPRSPFPSLRIKGPSPPPSPQPWGNPDSPLSEENPYHGELTVDRGEEQISLSVAPNESLSTRETLPILVQPVPVAPPTQEADISQAAPLSEDSSSSSGITTVTETVNQSISEGEWLISKSEGELEDKLQYHGLAKAYQSAFGEVLSPENSLASTLHGTDDISHEKDDSLPSSEGEFVHKPKVPFERDPLIALLAKVQQPILVSPPQGIPQGQERVPRGPEVQRSLGEIRDLDTEKSMGEISQWGLKMEAGQGPLLAGQQSIPEEEAQYKDNTMKMSDLYGTKSRPQPGGRVVSVAPFASSTPERVTVKPRMIQVGRSQSPEVTHPSTRTTDAKQAPGAQPSPVRTSREFPNAFQGTGTISDVDTRTMTPDQINMEALLQSGYLTQTFSSDGGNSDLGHSGNHTRTLSHIPEKPEDGGLNQSGGLTHTLEKAAGLNQSGHLTHTLEMPEKGTLEQLEDLPYKEEKDNQGGFLQVNLDGTGGGGPLKMSVTIPSIHGEDSSESGTFEVSDVSEIPGGDL</sequence>
<dbReference type="RefSeq" id="XP_013407677.1">
    <property type="nucleotide sequence ID" value="XM_013552223.2"/>
</dbReference>
<evidence type="ECO:0000256" key="1">
    <source>
        <dbReference type="SAM" id="Coils"/>
    </source>
</evidence>
<organism evidence="3 4">
    <name type="scientific">Lingula anatina</name>
    <name type="common">Brachiopod</name>
    <name type="synonym">Lingula unguis</name>
    <dbReference type="NCBI Taxonomy" id="7574"/>
    <lineage>
        <taxon>Eukaryota</taxon>
        <taxon>Metazoa</taxon>
        <taxon>Spiralia</taxon>
        <taxon>Lophotrochozoa</taxon>
        <taxon>Brachiopoda</taxon>
        <taxon>Linguliformea</taxon>
        <taxon>Lingulata</taxon>
        <taxon>Lingulida</taxon>
        <taxon>Linguloidea</taxon>
        <taxon>Lingulidae</taxon>
        <taxon>Lingula</taxon>
    </lineage>
</organism>
<feature type="compositionally biased region" description="Pro residues" evidence="2">
    <location>
        <begin position="1286"/>
        <end position="1297"/>
    </location>
</feature>
<dbReference type="InterPro" id="IPR029246">
    <property type="entry name" value="TALPID3"/>
</dbReference>
<feature type="region of interest" description="Disordered" evidence="2">
    <location>
        <begin position="66"/>
        <end position="145"/>
    </location>
</feature>
<feature type="region of interest" description="Disordered" evidence="2">
    <location>
        <begin position="922"/>
        <end position="1003"/>
    </location>
</feature>
<feature type="compositionally biased region" description="Low complexity" evidence="2">
    <location>
        <begin position="123"/>
        <end position="142"/>
    </location>
</feature>
<dbReference type="KEGG" id="lak:106171761"/>
<feature type="region of interest" description="Disordered" evidence="2">
    <location>
        <begin position="1"/>
        <end position="24"/>
    </location>
</feature>
<reference evidence="4" key="1">
    <citation type="submission" date="2025-08" db="UniProtKB">
        <authorList>
            <consortium name="RefSeq"/>
        </authorList>
    </citation>
    <scope>IDENTIFICATION</scope>
    <source>
        <tissue evidence="4">Gonads</tissue>
    </source>
</reference>
<feature type="compositionally biased region" description="Basic and acidic residues" evidence="2">
    <location>
        <begin position="1409"/>
        <end position="1436"/>
    </location>
</feature>
<feature type="compositionally biased region" description="Basic and acidic residues" evidence="2">
    <location>
        <begin position="1714"/>
        <end position="1725"/>
    </location>
</feature>
<dbReference type="GO" id="GO:0036064">
    <property type="term" value="C:ciliary basal body"/>
    <property type="evidence" value="ECO:0007669"/>
    <property type="project" value="TreeGrafter"/>
</dbReference>
<evidence type="ECO:0000256" key="2">
    <source>
        <dbReference type="SAM" id="MobiDB-lite"/>
    </source>
</evidence>
<dbReference type="Pfam" id="PF15324">
    <property type="entry name" value="TALPID3"/>
    <property type="match status" value="1"/>
</dbReference>
<feature type="compositionally biased region" description="Polar residues" evidence="2">
    <location>
        <begin position="1910"/>
        <end position="1928"/>
    </location>
</feature>
<evidence type="ECO:0000313" key="3">
    <source>
        <dbReference type="Proteomes" id="UP000085678"/>
    </source>
</evidence>
<feature type="region of interest" description="Disordered" evidence="2">
    <location>
        <begin position="608"/>
        <end position="641"/>
    </location>
</feature>
<dbReference type="OrthoDB" id="10057439at2759"/>
<feature type="region of interest" description="Disordered" evidence="2">
    <location>
        <begin position="2021"/>
        <end position="2074"/>
    </location>
</feature>
<feature type="region of interest" description="Disordered" evidence="2">
    <location>
        <begin position="657"/>
        <end position="806"/>
    </location>
</feature>
<feature type="compositionally biased region" description="Polar residues" evidence="2">
    <location>
        <begin position="422"/>
        <end position="433"/>
    </location>
</feature>
<feature type="compositionally biased region" description="Basic and acidic residues" evidence="2">
    <location>
        <begin position="228"/>
        <end position="238"/>
    </location>
</feature>
<dbReference type="STRING" id="7574.A0A1S3JBA0"/>
<feature type="compositionally biased region" description="Basic and acidic residues" evidence="2">
    <location>
        <begin position="1591"/>
        <end position="1604"/>
    </location>
</feature>
<feature type="compositionally biased region" description="Low complexity" evidence="2">
    <location>
        <begin position="668"/>
        <end position="680"/>
    </location>
</feature>
<dbReference type="PANTHER" id="PTHR15721:SF2">
    <property type="entry name" value="PROTEIN TALPID3"/>
    <property type="match status" value="1"/>
</dbReference>
<feature type="compositionally biased region" description="Polar residues" evidence="2">
    <location>
        <begin position="99"/>
        <end position="115"/>
    </location>
</feature>
<gene>
    <name evidence="4" type="primary">LOC106171761</name>
</gene>
<feature type="compositionally biased region" description="Basic and acidic residues" evidence="2">
    <location>
        <begin position="729"/>
        <end position="744"/>
    </location>
</feature>